<name>A0A1X7LJ47_9BURK</name>
<evidence type="ECO:0000313" key="2">
    <source>
        <dbReference type="EMBL" id="SMG53805.1"/>
    </source>
</evidence>
<feature type="compositionally biased region" description="Polar residues" evidence="1">
    <location>
        <begin position="30"/>
        <end position="39"/>
    </location>
</feature>
<gene>
    <name evidence="2" type="ORF">SAMN06265784_106240</name>
</gene>
<organism evidence="2 3">
    <name type="scientific">Paraburkholderia susongensis</name>
    <dbReference type="NCBI Taxonomy" id="1515439"/>
    <lineage>
        <taxon>Bacteria</taxon>
        <taxon>Pseudomonadati</taxon>
        <taxon>Pseudomonadota</taxon>
        <taxon>Betaproteobacteria</taxon>
        <taxon>Burkholderiales</taxon>
        <taxon>Burkholderiaceae</taxon>
        <taxon>Paraburkholderia</taxon>
    </lineage>
</organism>
<dbReference type="Proteomes" id="UP000193228">
    <property type="component" value="Unassembled WGS sequence"/>
</dbReference>
<keyword evidence="3" id="KW-1185">Reference proteome</keyword>
<dbReference type="AlphaFoldDB" id="A0A1X7LJ47"/>
<proteinExistence type="predicted"/>
<evidence type="ECO:0000256" key="1">
    <source>
        <dbReference type="SAM" id="MobiDB-lite"/>
    </source>
</evidence>
<dbReference type="STRING" id="1515439.SAMN06265784_106240"/>
<sequence>MSVQEPAVYTPGNGEWQQRTGDIRHVDYGDNSQVSQRAR</sequence>
<evidence type="ECO:0000313" key="3">
    <source>
        <dbReference type="Proteomes" id="UP000193228"/>
    </source>
</evidence>
<feature type="region of interest" description="Disordered" evidence="1">
    <location>
        <begin position="1"/>
        <end position="39"/>
    </location>
</feature>
<protein>
    <submittedName>
        <fullName evidence="2">Uncharacterized protein</fullName>
    </submittedName>
</protein>
<reference evidence="3" key="1">
    <citation type="submission" date="2017-04" db="EMBL/GenBank/DDBJ databases">
        <authorList>
            <person name="Varghese N."/>
            <person name="Submissions S."/>
        </authorList>
    </citation>
    <scope>NUCLEOTIDE SEQUENCE [LARGE SCALE GENOMIC DNA]</scope>
    <source>
        <strain evidence="3">LMG 29540</strain>
    </source>
</reference>
<dbReference type="EMBL" id="FXAT01000006">
    <property type="protein sequence ID" value="SMG53805.1"/>
    <property type="molecule type" value="Genomic_DNA"/>
</dbReference>
<accession>A0A1X7LJ47</accession>